<evidence type="ECO:0000256" key="4">
    <source>
        <dbReference type="ARBA" id="ARBA00022840"/>
    </source>
</evidence>
<dbReference type="FunFam" id="1.10.8.430:FF:000003">
    <property type="entry name" value="Probable disease resistance protein At5g66910"/>
    <property type="match status" value="1"/>
</dbReference>
<dbReference type="Proteomes" id="UP000607653">
    <property type="component" value="Unassembled WGS sequence"/>
</dbReference>
<comment type="caution">
    <text evidence="7">The sequence shown here is derived from an EMBL/GenBank/DDBJ whole genome shotgun (WGS) entry which is preliminary data.</text>
</comment>
<dbReference type="Gene3D" id="3.40.50.300">
    <property type="entry name" value="P-loop containing nucleotide triphosphate hydrolases"/>
    <property type="match status" value="1"/>
</dbReference>
<accession>A0A822YCD8</accession>
<dbReference type="CDD" id="cd14798">
    <property type="entry name" value="RX-CC_like"/>
    <property type="match status" value="1"/>
</dbReference>
<keyword evidence="8" id="KW-1185">Reference proteome</keyword>
<dbReference type="InterPro" id="IPR027417">
    <property type="entry name" value="P-loop_NTPase"/>
</dbReference>
<dbReference type="PANTHER" id="PTHR36766:SF61">
    <property type="entry name" value="NB-ARC DOMAIN DISEASE RESISTANCE PROTEIN"/>
    <property type="match status" value="1"/>
</dbReference>
<gene>
    <name evidence="7" type="ORF">HUJ06_031251</name>
</gene>
<dbReference type="InterPro" id="IPR002182">
    <property type="entry name" value="NB-ARC"/>
</dbReference>
<dbReference type="AlphaFoldDB" id="A0A822YCD8"/>
<dbReference type="FunFam" id="3.40.50.300:FF:001091">
    <property type="entry name" value="Probable disease resistance protein At1g61300"/>
    <property type="match status" value="1"/>
</dbReference>
<feature type="domain" description="NB-ARC" evidence="5">
    <location>
        <begin position="206"/>
        <end position="364"/>
    </location>
</feature>
<dbReference type="InterPro" id="IPR041118">
    <property type="entry name" value="Rx_N"/>
</dbReference>
<dbReference type="InterPro" id="IPR038005">
    <property type="entry name" value="RX-like_CC"/>
</dbReference>
<keyword evidence="4" id="KW-0067">ATP-binding</keyword>
<dbReference type="SUPFAM" id="SSF52540">
    <property type="entry name" value="P-loop containing nucleoside triphosphate hydrolases"/>
    <property type="match status" value="1"/>
</dbReference>
<evidence type="ECO:0008006" key="9">
    <source>
        <dbReference type="Google" id="ProtNLM"/>
    </source>
</evidence>
<reference evidence="7 8" key="1">
    <citation type="journal article" date="2020" name="Mol. Biol. Evol.">
        <title>Distinct Expression and Methylation Patterns for Genes with Different Fates following a Single Whole-Genome Duplication in Flowering Plants.</title>
        <authorList>
            <person name="Shi T."/>
            <person name="Rahmani R.S."/>
            <person name="Gugger P.F."/>
            <person name="Wang M."/>
            <person name="Li H."/>
            <person name="Zhang Y."/>
            <person name="Li Z."/>
            <person name="Wang Q."/>
            <person name="Van de Peer Y."/>
            <person name="Marchal K."/>
            <person name="Chen J."/>
        </authorList>
    </citation>
    <scope>NUCLEOTIDE SEQUENCE [LARGE SCALE GENOMIC DNA]</scope>
    <source>
        <tissue evidence="7">Leaf</tissue>
    </source>
</reference>
<keyword evidence="3" id="KW-0611">Plant defense</keyword>
<evidence type="ECO:0000259" key="5">
    <source>
        <dbReference type="Pfam" id="PF00931"/>
    </source>
</evidence>
<feature type="domain" description="Disease resistance N-terminal" evidence="6">
    <location>
        <begin position="9"/>
        <end position="97"/>
    </location>
</feature>
<dbReference type="EMBL" id="DUZY01000002">
    <property type="protein sequence ID" value="DAD29783.1"/>
    <property type="molecule type" value="Genomic_DNA"/>
</dbReference>
<keyword evidence="1" id="KW-0677">Repeat</keyword>
<proteinExistence type="predicted"/>
<dbReference type="Gene3D" id="1.20.5.4130">
    <property type="match status" value="1"/>
</dbReference>
<dbReference type="Gene3D" id="1.10.8.430">
    <property type="entry name" value="Helical domain of apoptotic protease-activating factors"/>
    <property type="match status" value="1"/>
</dbReference>
<sequence>MAEGVLFDFVGNIVASLASQAIQEIGLASNVGKDVEKLKNKLSAIKVVLLDAEEQQANNDAVKDWLRRLKGAVYDADDVVDEFETEALRRQVEIHGSKRKMVKNFFSRSNPLAFHVKMGHRIQDITERLDGFASDMSGFHFRERLHDTRPFAMIKREQTHSFIRESTVIGRDQDKKNIVELLLKGPPDFNLGGGDGVHHHHHPADQNVGIIPIVGIGGLGKTTLAQLVYNDQSVAEHFRPRMWVCVSDEFDVKLLTQKIIRCANSSDIDCSNKEMEQLQAILRKAVDGRRYLLVLDDVWNDKVEKWNKLKELLMGGCVGSKILVTTRSKKVAKIMGTVGIEAYHLEGLNEEECWELFKQRAFEQGHEPDPKLVEIGKEIVKKCKGVPLAAKSLGSLMRFKTQESEWLYVKNNEIWRIEGDDDNDDDGDGIVRVLRLSYDHLPSKLKAVLCLLRNISQGS</sequence>
<evidence type="ECO:0000313" key="8">
    <source>
        <dbReference type="Proteomes" id="UP000607653"/>
    </source>
</evidence>
<evidence type="ECO:0000256" key="2">
    <source>
        <dbReference type="ARBA" id="ARBA00022741"/>
    </source>
</evidence>
<dbReference type="GO" id="GO:0005524">
    <property type="term" value="F:ATP binding"/>
    <property type="evidence" value="ECO:0007669"/>
    <property type="project" value="UniProtKB-KW"/>
</dbReference>
<dbReference type="PANTHER" id="PTHR36766">
    <property type="entry name" value="PLANT BROAD-SPECTRUM MILDEW RESISTANCE PROTEIN RPW8"/>
    <property type="match status" value="1"/>
</dbReference>
<name>A0A822YCD8_NELNU</name>
<dbReference type="InterPro" id="IPR042197">
    <property type="entry name" value="Apaf_helical"/>
</dbReference>
<evidence type="ECO:0000313" key="7">
    <source>
        <dbReference type="EMBL" id="DAD29783.1"/>
    </source>
</evidence>
<evidence type="ECO:0000256" key="3">
    <source>
        <dbReference type="ARBA" id="ARBA00022821"/>
    </source>
</evidence>
<dbReference type="Pfam" id="PF18052">
    <property type="entry name" value="Rx_N"/>
    <property type="match status" value="1"/>
</dbReference>
<protein>
    <recommendedName>
        <fullName evidence="9">Disease resistance protein RGA3</fullName>
    </recommendedName>
</protein>
<evidence type="ECO:0000256" key="1">
    <source>
        <dbReference type="ARBA" id="ARBA00022737"/>
    </source>
</evidence>
<dbReference type="Pfam" id="PF00931">
    <property type="entry name" value="NB-ARC"/>
    <property type="match status" value="1"/>
</dbReference>
<dbReference type="GO" id="GO:0043531">
    <property type="term" value="F:ADP binding"/>
    <property type="evidence" value="ECO:0007669"/>
    <property type="project" value="InterPro"/>
</dbReference>
<dbReference type="GO" id="GO:0006952">
    <property type="term" value="P:defense response"/>
    <property type="evidence" value="ECO:0007669"/>
    <property type="project" value="UniProtKB-KW"/>
</dbReference>
<organism evidence="7 8">
    <name type="scientific">Nelumbo nucifera</name>
    <name type="common">Sacred lotus</name>
    <dbReference type="NCBI Taxonomy" id="4432"/>
    <lineage>
        <taxon>Eukaryota</taxon>
        <taxon>Viridiplantae</taxon>
        <taxon>Streptophyta</taxon>
        <taxon>Embryophyta</taxon>
        <taxon>Tracheophyta</taxon>
        <taxon>Spermatophyta</taxon>
        <taxon>Magnoliopsida</taxon>
        <taxon>Proteales</taxon>
        <taxon>Nelumbonaceae</taxon>
        <taxon>Nelumbo</taxon>
    </lineage>
</organism>
<dbReference type="PRINTS" id="PR00364">
    <property type="entry name" value="DISEASERSIST"/>
</dbReference>
<evidence type="ECO:0000259" key="6">
    <source>
        <dbReference type="Pfam" id="PF18052"/>
    </source>
</evidence>
<keyword evidence="2" id="KW-0547">Nucleotide-binding</keyword>